<evidence type="ECO:0000256" key="6">
    <source>
        <dbReference type="ARBA" id="ARBA00022840"/>
    </source>
</evidence>
<dbReference type="InterPro" id="IPR011527">
    <property type="entry name" value="ABC1_TM_dom"/>
</dbReference>
<dbReference type="InterPro" id="IPR017871">
    <property type="entry name" value="ABC_transporter-like_CS"/>
</dbReference>
<feature type="domain" description="ABC transmembrane type-1" evidence="12">
    <location>
        <begin position="739"/>
        <end position="1027"/>
    </location>
</feature>
<protein>
    <submittedName>
        <fullName evidence="13">Similar to Saccharomyces cerevisiae YKL209C STE6 Plasma membrane ATP-binding cassette (ABC) transporter required for the export of a-factor</fullName>
    </submittedName>
</protein>
<dbReference type="Proteomes" id="UP000242525">
    <property type="component" value="Unassembled WGS sequence"/>
</dbReference>
<dbReference type="PROSITE" id="PS50893">
    <property type="entry name" value="ABC_TRANSPORTER_2"/>
    <property type="match status" value="2"/>
</dbReference>
<dbReference type="InterPro" id="IPR039421">
    <property type="entry name" value="Type_1_exporter"/>
</dbReference>
<dbReference type="Pfam" id="PF00005">
    <property type="entry name" value="ABC_tran"/>
    <property type="match status" value="2"/>
</dbReference>
<accession>A0A0J9XHN3</accession>
<dbReference type="SUPFAM" id="SSF90123">
    <property type="entry name" value="ABC transporter transmembrane region"/>
    <property type="match status" value="2"/>
</dbReference>
<dbReference type="Gene3D" id="3.40.50.300">
    <property type="entry name" value="P-loop containing nucleotide triphosphate hydrolases"/>
    <property type="match status" value="2"/>
</dbReference>
<name>A0A0J9XHN3_GEOCN</name>
<evidence type="ECO:0000256" key="2">
    <source>
        <dbReference type="ARBA" id="ARBA00007577"/>
    </source>
</evidence>
<feature type="transmembrane region" description="Helical" evidence="10">
    <location>
        <begin position="315"/>
        <end position="336"/>
    </location>
</feature>
<dbReference type="SMART" id="SM00382">
    <property type="entry name" value="AAA"/>
    <property type="match status" value="2"/>
</dbReference>
<evidence type="ECO:0000259" key="12">
    <source>
        <dbReference type="PROSITE" id="PS50929"/>
    </source>
</evidence>
<gene>
    <name evidence="13" type="ORF">BN980_GECA18s02155g</name>
</gene>
<evidence type="ECO:0000256" key="9">
    <source>
        <dbReference type="SAM" id="MobiDB-lite"/>
    </source>
</evidence>
<dbReference type="FunFam" id="3.40.50.300:FF:000251">
    <property type="entry name" value="ABC transporter B family member 19"/>
    <property type="match status" value="1"/>
</dbReference>
<feature type="transmembrane region" description="Helical" evidence="10">
    <location>
        <begin position="237"/>
        <end position="259"/>
    </location>
</feature>
<feature type="transmembrane region" description="Helical" evidence="10">
    <location>
        <begin position="85"/>
        <end position="109"/>
    </location>
</feature>
<dbReference type="PANTHER" id="PTHR43394">
    <property type="entry name" value="ATP-DEPENDENT PERMEASE MDL1, MITOCHONDRIAL"/>
    <property type="match status" value="1"/>
</dbReference>
<dbReference type="GO" id="GO:0016887">
    <property type="term" value="F:ATP hydrolysis activity"/>
    <property type="evidence" value="ECO:0007669"/>
    <property type="project" value="InterPro"/>
</dbReference>
<evidence type="ECO:0000256" key="7">
    <source>
        <dbReference type="ARBA" id="ARBA00022989"/>
    </source>
</evidence>
<dbReference type="OrthoDB" id="6500128at2759"/>
<feature type="transmembrane region" description="Helical" evidence="10">
    <location>
        <begin position="348"/>
        <end position="368"/>
    </location>
</feature>
<evidence type="ECO:0000313" key="13">
    <source>
        <dbReference type="EMBL" id="CDO57089.1"/>
    </source>
</evidence>
<evidence type="ECO:0000259" key="11">
    <source>
        <dbReference type="PROSITE" id="PS50893"/>
    </source>
</evidence>
<dbReference type="FunFam" id="3.40.50.300:FF:000205">
    <property type="entry name" value="ABC transporter B family member 4"/>
    <property type="match status" value="1"/>
</dbReference>
<organism evidence="13 14">
    <name type="scientific">Geotrichum candidum</name>
    <name type="common">Oospora lactis</name>
    <name type="synonym">Dipodascus geotrichum</name>
    <dbReference type="NCBI Taxonomy" id="1173061"/>
    <lineage>
        <taxon>Eukaryota</taxon>
        <taxon>Fungi</taxon>
        <taxon>Dikarya</taxon>
        <taxon>Ascomycota</taxon>
        <taxon>Saccharomycotina</taxon>
        <taxon>Dipodascomycetes</taxon>
        <taxon>Dipodascales</taxon>
        <taxon>Dipodascaceae</taxon>
        <taxon>Geotrichum</taxon>
    </lineage>
</organism>
<keyword evidence="3" id="KW-0813">Transport</keyword>
<proteinExistence type="inferred from homology"/>
<dbReference type="InterPro" id="IPR003593">
    <property type="entry name" value="AAA+_ATPase"/>
</dbReference>
<dbReference type="CDD" id="cd18577">
    <property type="entry name" value="ABC_6TM_Pgp_ABCB1_D1_like"/>
    <property type="match status" value="1"/>
</dbReference>
<comment type="similarity">
    <text evidence="2">Belongs to the ABC transporter superfamily. ABCB family. Multidrug resistance exporter (TC 3.A.1.201) subfamily.</text>
</comment>
<feature type="compositionally biased region" description="Polar residues" evidence="9">
    <location>
        <begin position="13"/>
        <end position="26"/>
    </location>
</feature>
<comment type="subcellular location">
    <subcellularLocation>
        <location evidence="1">Membrane</location>
        <topology evidence="1">Multi-pass membrane protein</topology>
    </subcellularLocation>
</comment>
<feature type="transmembrane region" description="Helical" evidence="10">
    <location>
        <begin position="999"/>
        <end position="1019"/>
    </location>
</feature>
<feature type="domain" description="ABC transporter" evidence="11">
    <location>
        <begin position="1062"/>
        <end position="1303"/>
    </location>
</feature>
<dbReference type="PROSITE" id="PS50929">
    <property type="entry name" value="ABC_TM1F"/>
    <property type="match status" value="2"/>
</dbReference>
<feature type="transmembrane region" description="Helical" evidence="10">
    <location>
        <begin position="863"/>
        <end position="880"/>
    </location>
</feature>
<keyword evidence="4 10" id="KW-0812">Transmembrane</keyword>
<feature type="transmembrane region" description="Helical" evidence="10">
    <location>
        <begin position="779"/>
        <end position="804"/>
    </location>
</feature>
<dbReference type="STRING" id="1173061.A0A0J9XHN3"/>
<dbReference type="InterPro" id="IPR027417">
    <property type="entry name" value="P-loop_NTPase"/>
</dbReference>
<feature type="compositionally biased region" description="Acidic residues" evidence="9">
    <location>
        <begin position="1"/>
        <end position="12"/>
    </location>
</feature>
<dbReference type="GO" id="GO:0090374">
    <property type="term" value="P:oligopeptide export from mitochondrion"/>
    <property type="evidence" value="ECO:0007669"/>
    <property type="project" value="TreeGrafter"/>
</dbReference>
<evidence type="ECO:0000313" key="14">
    <source>
        <dbReference type="Proteomes" id="UP000242525"/>
    </source>
</evidence>
<feature type="region of interest" description="Disordered" evidence="9">
    <location>
        <begin position="1"/>
        <end position="40"/>
    </location>
</feature>
<evidence type="ECO:0000256" key="8">
    <source>
        <dbReference type="ARBA" id="ARBA00023136"/>
    </source>
</evidence>
<dbReference type="InterPro" id="IPR036640">
    <property type="entry name" value="ABC1_TM_sf"/>
</dbReference>
<evidence type="ECO:0000256" key="3">
    <source>
        <dbReference type="ARBA" id="ARBA00022448"/>
    </source>
</evidence>
<evidence type="ECO:0000256" key="1">
    <source>
        <dbReference type="ARBA" id="ARBA00004141"/>
    </source>
</evidence>
<feature type="transmembrane region" description="Helical" evidence="10">
    <location>
        <begin position="886"/>
        <end position="905"/>
    </location>
</feature>
<comment type="caution">
    <text evidence="13">The sequence shown here is derived from an EMBL/GenBank/DDBJ whole genome shotgun (WGS) entry which is preliminary data.</text>
</comment>
<dbReference type="SUPFAM" id="SSF52540">
    <property type="entry name" value="P-loop containing nucleoside triphosphate hydrolases"/>
    <property type="match status" value="2"/>
</dbReference>
<evidence type="ECO:0000256" key="5">
    <source>
        <dbReference type="ARBA" id="ARBA00022741"/>
    </source>
</evidence>
<dbReference type="InterPro" id="IPR003439">
    <property type="entry name" value="ABC_transporter-like_ATP-bd"/>
</dbReference>
<keyword evidence="6 13" id="KW-0067">ATP-binding</keyword>
<dbReference type="GO" id="GO:0005524">
    <property type="term" value="F:ATP binding"/>
    <property type="evidence" value="ECO:0007669"/>
    <property type="project" value="UniProtKB-KW"/>
</dbReference>
<dbReference type="EMBL" id="CCBN010000018">
    <property type="protein sequence ID" value="CDO57089.1"/>
    <property type="molecule type" value="Genomic_DNA"/>
</dbReference>
<dbReference type="Gene3D" id="1.20.1560.10">
    <property type="entry name" value="ABC transporter type 1, transmembrane domain"/>
    <property type="match status" value="1"/>
</dbReference>
<feature type="transmembrane region" description="Helical" evidence="10">
    <location>
        <begin position="967"/>
        <end position="987"/>
    </location>
</feature>
<feature type="transmembrane region" description="Helical" evidence="10">
    <location>
        <begin position="212"/>
        <end position="231"/>
    </location>
</feature>
<keyword evidence="8 10" id="KW-0472">Membrane</keyword>
<dbReference type="FunFam" id="1.20.1560.10:FF:000102">
    <property type="entry name" value="ABC multidrug transporter Mdr1"/>
    <property type="match status" value="1"/>
</dbReference>
<reference evidence="13" key="1">
    <citation type="submission" date="2014-03" db="EMBL/GenBank/DDBJ databases">
        <authorList>
            <person name="Casaregola S."/>
        </authorList>
    </citation>
    <scope>NUCLEOTIDE SEQUENCE [LARGE SCALE GENOMIC DNA]</scope>
    <source>
        <strain evidence="13">CLIB 918</strain>
    </source>
</reference>
<feature type="compositionally biased region" description="Basic and acidic residues" evidence="9">
    <location>
        <begin position="27"/>
        <end position="38"/>
    </location>
</feature>
<keyword evidence="14" id="KW-1185">Reference proteome</keyword>
<feature type="domain" description="ABC transmembrane type-1" evidence="12">
    <location>
        <begin position="89"/>
        <end position="379"/>
    </location>
</feature>
<dbReference type="PANTHER" id="PTHR43394:SF27">
    <property type="entry name" value="ATP-DEPENDENT TRANSLOCASE ABCB1-LIKE"/>
    <property type="match status" value="1"/>
</dbReference>
<dbReference type="CDD" id="cd18578">
    <property type="entry name" value="ABC_6TM_Pgp_ABCB1_D2_like"/>
    <property type="match status" value="1"/>
</dbReference>
<dbReference type="PROSITE" id="PS00211">
    <property type="entry name" value="ABC_TRANSPORTER_1"/>
    <property type="match status" value="2"/>
</dbReference>
<dbReference type="GO" id="GO:0015421">
    <property type="term" value="F:ABC-type oligopeptide transporter activity"/>
    <property type="evidence" value="ECO:0007669"/>
    <property type="project" value="TreeGrafter"/>
</dbReference>
<keyword evidence="7 10" id="KW-1133">Transmembrane helix</keyword>
<sequence>MKDSDPNIETEELSTSPSLNNTLTKPSTDEGIKEEKNKSQKPAYTKLNYDGLNDDEITILKRQIETPEPSVSYFTLFSFASPFDLLLLFIACISAIVSGAAMPLFTLIFGNLTQIFSDFIVNGSSPDEFQRSVDHNTLYFLYLGIGMGITTYIHTFLNADRGEVIAARFRKRYLKAVLRQNIGYFDHIGAGEVTSRVTSDITLIQDGISEKIGVTFSGFASFISAFVISFIKSWKLTLILLSCIVVMLSNIGIATYFLVKCINQTTAVIGEASTVAEDVLSSIRNTVAFGVQQRLANKFDAKLEIAEMYGIRKGFIVATMVSVIWFVAYTTYSLAFWEGSRLINSGEIGIGALMTTVTSVMIGAFALANVAPGFEAMGGSVGAAYKIFEAINRVPVIDSERDDGEQPNELVGRIEFQNVKFAYPSRPNVPVLDDFNLVIEPGQTVALVGASGSGKSTIIGLLERFYEPIGGTITIDGHNLESLNVKWLRRQLSLVSQEPVLFSCSIYKNIGYGLIGTPYENADEETKSEMIRQACEEANAWEFIKNLTDGLDTEVGERGFLLSGGQKQRIAIARAIVSQPKLLLLDEATSALDTKSEGIVQEALDRALQSRTTIIIAHRLSTIRDADKIVVMSNGKIIETGTHNDLLSRQGAYHLLVQAQNIRATNEKDHSALLDEGSKEQKELYKVDTRATRGSISSLVIKDLERDSYYEPKVITRSTFTLVKSLLLFAREHLNLMYLGAVLSLASGAGYPIMSFILGKCINAMMVPPSEYSKMRSDINLLSGMFFLLGCCELIIYFCVQYILDKHSELLVFKMRSQVFRHFLRMDISFFDNEKHSAGALISSINKDGQSIEGLGGSTLGQILNSSAVLLGGLIMAIVINWRLGLVISSCMPILVGCGFLRISVIAKLEERARTAYESSGNYACEGISAIRTVASLAREAELLDTYNKKVKDQVHRSRLPLMRSGIMYGLSQGLAPLVMGLGFWYGSTLIRKGQSNQYQFFTAFTAVIFGAQSAGQMFSYAPSMGKARQAAQSFLQILDIRPEIDSLSTEGQTIENVQGELEFRDVHFRYPTRRNVPVLRGTNFTVKPGQFVALVGPSGCGKSTSISLIEQFYRPLAGQILLDGVDITSLNVSNYRRNIGLVQQEPVLYQGTIRENILMGLGDSDADTIPEEVMFSAARKANIHNFIMSLPDRYETLCGSKGVLLSGGQKQRIAIARALIRDPKVLLLDEATSALDSESEKVVQAALDAAAAGRTTIAVAHRLSTIQNADKICVFDKGRIVEEGTHDQLLQKGGIYSTLVQMQALEGN</sequence>
<feature type="domain" description="ABC transporter" evidence="11">
    <location>
        <begin position="414"/>
        <end position="659"/>
    </location>
</feature>
<evidence type="ECO:0000256" key="4">
    <source>
        <dbReference type="ARBA" id="ARBA00022692"/>
    </source>
</evidence>
<evidence type="ECO:0000256" key="10">
    <source>
        <dbReference type="SAM" id="Phobius"/>
    </source>
</evidence>
<dbReference type="CDD" id="cd03249">
    <property type="entry name" value="ABC_MTABC3_MDL1_MDL2"/>
    <property type="match status" value="2"/>
</dbReference>
<dbReference type="Pfam" id="PF00664">
    <property type="entry name" value="ABC_membrane"/>
    <property type="match status" value="2"/>
</dbReference>
<feature type="transmembrane region" description="Helical" evidence="10">
    <location>
        <begin position="139"/>
        <end position="159"/>
    </location>
</feature>
<dbReference type="GO" id="GO:0005743">
    <property type="term" value="C:mitochondrial inner membrane"/>
    <property type="evidence" value="ECO:0007669"/>
    <property type="project" value="TreeGrafter"/>
</dbReference>
<keyword evidence="5" id="KW-0547">Nucleotide-binding</keyword>
<feature type="transmembrane region" description="Helical" evidence="10">
    <location>
        <begin position="736"/>
        <end position="759"/>
    </location>
</feature>